<feature type="compositionally biased region" description="Polar residues" evidence="1">
    <location>
        <begin position="13"/>
        <end position="35"/>
    </location>
</feature>
<keyword evidence="3" id="KW-1185">Reference proteome</keyword>
<feature type="compositionally biased region" description="Basic and acidic residues" evidence="1">
    <location>
        <begin position="128"/>
        <end position="147"/>
    </location>
</feature>
<dbReference type="VEuPathDB" id="FungiDB:SeMB42_g05611"/>
<evidence type="ECO:0000256" key="1">
    <source>
        <dbReference type="SAM" id="MobiDB-lite"/>
    </source>
</evidence>
<gene>
    <name evidence="2" type="ORF">SeMB42_g05611</name>
</gene>
<feature type="region of interest" description="Disordered" evidence="1">
    <location>
        <begin position="1"/>
        <end position="105"/>
    </location>
</feature>
<dbReference type="InterPro" id="IPR036629">
    <property type="entry name" value="YjbJ_sf"/>
</dbReference>
<reference evidence="2 3" key="1">
    <citation type="journal article" date="2019" name="Sci. Rep.">
        <title>Comparative genomics of chytrid fungi reveal insights into the obligate biotrophic and pathogenic lifestyle of Synchytrium endobioticum.</title>
        <authorList>
            <person name="van de Vossenberg B.T.L.H."/>
            <person name="Warris S."/>
            <person name="Nguyen H.D.T."/>
            <person name="van Gent-Pelzer M.P.E."/>
            <person name="Joly D.L."/>
            <person name="van de Geest H.C."/>
            <person name="Bonants P.J.M."/>
            <person name="Smith D.S."/>
            <person name="Levesque C.A."/>
            <person name="van der Lee T.A.J."/>
        </authorList>
    </citation>
    <scope>NUCLEOTIDE SEQUENCE [LARGE SCALE GENOMIC DNA]</scope>
    <source>
        <strain evidence="2 3">MB42</strain>
    </source>
</reference>
<proteinExistence type="predicted"/>
<accession>A0A507CQE0</accession>
<comment type="caution">
    <text evidence="2">The sequence shown here is derived from an EMBL/GenBank/DDBJ whole genome shotgun (WGS) entry which is preliminary data.</text>
</comment>
<feature type="compositionally biased region" description="Low complexity" evidence="1">
    <location>
        <begin position="36"/>
        <end position="48"/>
    </location>
</feature>
<evidence type="ECO:0000313" key="3">
    <source>
        <dbReference type="Proteomes" id="UP000317494"/>
    </source>
</evidence>
<evidence type="ECO:0000313" key="2">
    <source>
        <dbReference type="EMBL" id="TPX41359.1"/>
    </source>
</evidence>
<protein>
    <recommendedName>
        <fullName evidence="4">CsbD-like domain-containing protein</fullName>
    </recommendedName>
</protein>
<feature type="compositionally biased region" description="Polar residues" evidence="1">
    <location>
        <begin position="72"/>
        <end position="92"/>
    </location>
</feature>
<dbReference type="AlphaFoldDB" id="A0A507CQE0"/>
<dbReference type="Proteomes" id="UP000317494">
    <property type="component" value="Unassembled WGS sequence"/>
</dbReference>
<organism evidence="2 3">
    <name type="scientific">Synchytrium endobioticum</name>
    <dbReference type="NCBI Taxonomy" id="286115"/>
    <lineage>
        <taxon>Eukaryota</taxon>
        <taxon>Fungi</taxon>
        <taxon>Fungi incertae sedis</taxon>
        <taxon>Chytridiomycota</taxon>
        <taxon>Chytridiomycota incertae sedis</taxon>
        <taxon>Chytridiomycetes</taxon>
        <taxon>Synchytriales</taxon>
        <taxon>Synchytriaceae</taxon>
        <taxon>Synchytrium</taxon>
    </lineage>
</organism>
<feature type="region of interest" description="Disordered" evidence="1">
    <location>
        <begin position="120"/>
        <end position="155"/>
    </location>
</feature>
<dbReference type="SUPFAM" id="SSF69047">
    <property type="entry name" value="Hypothetical protein YjbJ"/>
    <property type="match status" value="1"/>
</dbReference>
<feature type="compositionally biased region" description="Basic and acidic residues" evidence="1">
    <location>
        <begin position="96"/>
        <end position="105"/>
    </location>
</feature>
<feature type="compositionally biased region" description="Polar residues" evidence="1">
    <location>
        <begin position="53"/>
        <end position="63"/>
    </location>
</feature>
<name>A0A507CQE0_9FUNG</name>
<dbReference type="EMBL" id="QEAN01000274">
    <property type="protein sequence ID" value="TPX41359.1"/>
    <property type="molecule type" value="Genomic_DNA"/>
</dbReference>
<evidence type="ECO:0008006" key="4">
    <source>
        <dbReference type="Google" id="ProtNLM"/>
    </source>
</evidence>
<sequence>MANHLSGRDTGILHSSTQPGIAGSGLNTTMSGEPITTTATTTNPASTTGYGAHTTSSFGSHPQSGHAGLGSHSANTSYGSNTPLNHSSTSTAVADPHLEDPSSMHGMKEKMMGAMEKGIGKVTGNSDKVAEGEARKLAGDAEREAAKNVKNTHNY</sequence>